<proteinExistence type="predicted"/>
<dbReference type="EMBL" id="CAXDID020000060">
    <property type="protein sequence ID" value="CAL6009744.1"/>
    <property type="molecule type" value="Genomic_DNA"/>
</dbReference>
<dbReference type="PANTHER" id="PTHR46652">
    <property type="entry name" value="LEUCINE-RICH REPEAT AND IQ DOMAIN-CONTAINING PROTEIN 1-RELATED"/>
    <property type="match status" value="1"/>
</dbReference>
<dbReference type="SMART" id="SM00365">
    <property type="entry name" value="LRR_SD22"/>
    <property type="match status" value="5"/>
</dbReference>
<dbReference type="SUPFAM" id="SSF52058">
    <property type="entry name" value="L domain-like"/>
    <property type="match status" value="1"/>
</dbReference>
<dbReference type="InterPro" id="IPR025875">
    <property type="entry name" value="Leu-rich_rpt_4"/>
</dbReference>
<dbReference type="PANTHER" id="PTHR46652:SF3">
    <property type="entry name" value="LEUCINE-RICH REPEAT-CONTAINING PROTEIN 9"/>
    <property type="match status" value="1"/>
</dbReference>
<organism evidence="3">
    <name type="scientific">Hexamita inflata</name>
    <dbReference type="NCBI Taxonomy" id="28002"/>
    <lineage>
        <taxon>Eukaryota</taxon>
        <taxon>Metamonada</taxon>
        <taxon>Diplomonadida</taxon>
        <taxon>Hexamitidae</taxon>
        <taxon>Hexamitinae</taxon>
        <taxon>Hexamita</taxon>
    </lineage>
</organism>
<reference evidence="3" key="1">
    <citation type="submission" date="2023-06" db="EMBL/GenBank/DDBJ databases">
        <authorList>
            <person name="Kurt Z."/>
        </authorList>
    </citation>
    <scope>NUCLEOTIDE SEQUENCE</scope>
</reference>
<keyword evidence="2" id="KW-0677">Repeat</keyword>
<accession>A0AA86VLH5</accession>
<gene>
    <name evidence="4" type="ORF">HINF_LOCUS21748</name>
    <name evidence="3" type="ORF">HINF_LOCUS57768</name>
</gene>
<sequence length="413" mass="48045">MQVQSKDNVIQQANALEIINNKQLYSTAFINCCDVSKLFIENCPNLIPEIDNDFIKQLVIKRCSIKTIQDLKLQNLEALTIQQQVEYFTFISQISQDIQQLDLIVNYPKLKELTVSNQLKDLAFLSQSFQLTKLDLSSNLISDISALKDMTKLQYIDLSQNTIYDASPLQNLTNLNYLNLAENDIQVSAGLKLPIYLNNLNISYNYVQDIKFLECLNQITTLNIKSNKLENITALKNLINCQELNVSENRIQDITPLMYLKQLTILFVNKNKLVNIDILQHLNNIKTLDLSTNSIVYVYNLLTLNKLQWIDINNNKIQDLQVVKQFSKVLKKCYRDTQKQPSFEEIIFAKNMRVVHKSGILLNQVNQYQRTIQKSFTKFQKTMSHTLQIETYRLINFTQIVINLFEILNRQNE</sequence>
<evidence type="ECO:0000313" key="5">
    <source>
        <dbReference type="Proteomes" id="UP001642409"/>
    </source>
</evidence>
<dbReference type="Proteomes" id="UP001642409">
    <property type="component" value="Unassembled WGS sequence"/>
</dbReference>
<dbReference type="EMBL" id="CATOUU010001068">
    <property type="protein sequence ID" value="CAI9970123.1"/>
    <property type="molecule type" value="Genomic_DNA"/>
</dbReference>
<dbReference type="InterPro" id="IPR001611">
    <property type="entry name" value="Leu-rich_rpt"/>
</dbReference>
<reference evidence="4 5" key="2">
    <citation type="submission" date="2024-07" db="EMBL/GenBank/DDBJ databases">
        <authorList>
            <person name="Akdeniz Z."/>
        </authorList>
    </citation>
    <scope>NUCLEOTIDE SEQUENCE [LARGE SCALE GENOMIC DNA]</scope>
</reference>
<comment type="caution">
    <text evidence="3">The sequence shown here is derived from an EMBL/GenBank/DDBJ whole genome shotgun (WGS) entry which is preliminary data.</text>
</comment>
<name>A0AA86VLH5_9EUKA</name>
<dbReference type="InterPro" id="IPR050836">
    <property type="entry name" value="SDS22/Internalin_LRR"/>
</dbReference>
<dbReference type="PROSITE" id="PS51450">
    <property type="entry name" value="LRR"/>
    <property type="match status" value="4"/>
</dbReference>
<dbReference type="Gene3D" id="3.80.10.10">
    <property type="entry name" value="Ribonuclease Inhibitor"/>
    <property type="match status" value="2"/>
</dbReference>
<evidence type="ECO:0000256" key="2">
    <source>
        <dbReference type="ARBA" id="ARBA00022737"/>
    </source>
</evidence>
<protein>
    <submittedName>
        <fullName evidence="3">Leucine-rich repeat domain-containing protein</fullName>
    </submittedName>
    <submittedName>
        <fullName evidence="4">Leucine-rich_repeat domain-containing protein</fullName>
    </submittedName>
</protein>
<evidence type="ECO:0000256" key="1">
    <source>
        <dbReference type="ARBA" id="ARBA00022614"/>
    </source>
</evidence>
<keyword evidence="5" id="KW-1185">Reference proteome</keyword>
<evidence type="ECO:0000313" key="3">
    <source>
        <dbReference type="EMBL" id="CAI9970123.1"/>
    </source>
</evidence>
<dbReference type="InterPro" id="IPR032675">
    <property type="entry name" value="LRR_dom_sf"/>
</dbReference>
<keyword evidence="1" id="KW-0433">Leucine-rich repeat</keyword>
<dbReference type="AlphaFoldDB" id="A0AA86VLH5"/>
<dbReference type="Pfam" id="PF12799">
    <property type="entry name" value="LRR_4"/>
    <property type="match status" value="1"/>
</dbReference>
<evidence type="ECO:0000313" key="4">
    <source>
        <dbReference type="EMBL" id="CAL6009744.1"/>
    </source>
</evidence>